<dbReference type="InterPro" id="IPR052198">
    <property type="entry name" value="IorB_Oxidoreductase"/>
</dbReference>
<dbReference type="Gene3D" id="3.40.920.10">
    <property type="entry name" value="Pyruvate-ferredoxin oxidoreductase, PFOR, domain III"/>
    <property type="match status" value="1"/>
</dbReference>
<evidence type="ECO:0000313" key="3">
    <source>
        <dbReference type="EMBL" id="KXA96729.1"/>
    </source>
</evidence>
<reference evidence="3 4" key="1">
    <citation type="journal article" date="2016" name="Sci. Rep.">
        <title>Metabolic traits of an uncultured archaeal lineage -MSBL1- from brine pools of the Red Sea.</title>
        <authorList>
            <person name="Mwirichia R."/>
            <person name="Alam I."/>
            <person name="Rashid M."/>
            <person name="Vinu M."/>
            <person name="Ba-Alawi W."/>
            <person name="Anthony Kamau A."/>
            <person name="Kamanda Ngugi D."/>
            <person name="Goker M."/>
            <person name="Klenk H.P."/>
            <person name="Bajic V."/>
            <person name="Stingl U."/>
        </authorList>
    </citation>
    <scope>NUCLEOTIDE SEQUENCE [LARGE SCALE GENOMIC DNA]</scope>
    <source>
        <strain evidence="3">SCGC-AAA259I09</strain>
    </source>
</reference>
<keyword evidence="1" id="KW-0560">Oxidoreductase</keyword>
<dbReference type="PANTHER" id="PTHR43854">
    <property type="entry name" value="INDOLEPYRUVATE OXIDOREDUCTASE SUBUNIT IORB"/>
    <property type="match status" value="1"/>
</dbReference>
<comment type="caution">
    <text evidence="3">The sequence shown here is derived from an EMBL/GenBank/DDBJ whole genome shotgun (WGS) entry which is preliminary data.</text>
</comment>
<dbReference type="Pfam" id="PF01558">
    <property type="entry name" value="POR"/>
    <property type="match status" value="1"/>
</dbReference>
<gene>
    <name evidence="3" type="ORF">AKJ37_04560</name>
</gene>
<accession>A0A133URF8</accession>
<protein>
    <recommendedName>
        <fullName evidence="2">Pyruvate/ketoisovalerate oxidoreductase catalytic domain-containing protein</fullName>
    </recommendedName>
</protein>
<evidence type="ECO:0000259" key="2">
    <source>
        <dbReference type="Pfam" id="PF01558"/>
    </source>
</evidence>
<evidence type="ECO:0000256" key="1">
    <source>
        <dbReference type="ARBA" id="ARBA00023002"/>
    </source>
</evidence>
<dbReference type="PANTHER" id="PTHR43854:SF1">
    <property type="entry name" value="INDOLEPYRUVATE OXIDOREDUCTASE SUBUNIT IORB"/>
    <property type="match status" value="1"/>
</dbReference>
<keyword evidence="4" id="KW-1185">Reference proteome</keyword>
<dbReference type="GO" id="GO:0016903">
    <property type="term" value="F:oxidoreductase activity, acting on the aldehyde or oxo group of donors"/>
    <property type="evidence" value="ECO:0007669"/>
    <property type="project" value="InterPro"/>
</dbReference>
<name>A0A133URF8_9EURY</name>
<dbReference type="InterPro" id="IPR002869">
    <property type="entry name" value="Pyrv_flavodox_OxRed_cen"/>
</dbReference>
<dbReference type="PATRIC" id="fig|1698267.3.peg.1609"/>
<dbReference type="AlphaFoldDB" id="A0A133URF8"/>
<dbReference type="Proteomes" id="UP000070463">
    <property type="component" value="Unassembled WGS sequence"/>
</dbReference>
<evidence type="ECO:0000313" key="4">
    <source>
        <dbReference type="Proteomes" id="UP000070463"/>
    </source>
</evidence>
<dbReference type="InterPro" id="IPR019752">
    <property type="entry name" value="Pyrv/ketoisovalerate_OxRed_cat"/>
</dbReference>
<sequence length="196" mass="21566">MKCKLLIAGVGGQGILTINQIIGESAVKEEKQILASEVHGMAQRGGSVVSFMKIGNYRSPLMGHGEADILLSLEPVEALRSLDKAGSNTDILVNSKPIKPWPVTSGKEEYPDVEKFLEEAKSKVNSIKKIPASELARKEGMERAANIVMLGALSKLDKFPIEETTMIQTIKETFPERFVDINIKVFELGYKFFDSP</sequence>
<dbReference type="SUPFAM" id="SSF53323">
    <property type="entry name" value="Pyruvate-ferredoxin oxidoreductase, PFOR, domain III"/>
    <property type="match status" value="1"/>
</dbReference>
<dbReference type="EMBL" id="LHXR01000064">
    <property type="protein sequence ID" value="KXA96729.1"/>
    <property type="molecule type" value="Genomic_DNA"/>
</dbReference>
<proteinExistence type="predicted"/>
<organism evidence="3 4">
    <name type="scientific">candidate division MSBL1 archaeon SCGC-AAA259I09</name>
    <dbReference type="NCBI Taxonomy" id="1698267"/>
    <lineage>
        <taxon>Archaea</taxon>
        <taxon>Methanobacteriati</taxon>
        <taxon>Methanobacteriota</taxon>
        <taxon>candidate division MSBL1</taxon>
    </lineage>
</organism>
<feature type="domain" description="Pyruvate/ketoisovalerate oxidoreductase catalytic" evidence="2">
    <location>
        <begin position="11"/>
        <end position="190"/>
    </location>
</feature>